<organism evidence="1 2">
    <name type="scientific">Odoribacter splanchnicus</name>
    <dbReference type="NCBI Taxonomy" id="28118"/>
    <lineage>
        <taxon>Bacteria</taxon>
        <taxon>Pseudomonadati</taxon>
        <taxon>Bacteroidota</taxon>
        <taxon>Bacteroidia</taxon>
        <taxon>Bacteroidales</taxon>
        <taxon>Odoribacteraceae</taxon>
        <taxon>Odoribacter</taxon>
    </lineage>
</organism>
<name>A0A412TQI4_9BACT</name>
<evidence type="ECO:0000313" key="1">
    <source>
        <dbReference type="EMBL" id="RGU56105.1"/>
    </source>
</evidence>
<reference evidence="1 2" key="1">
    <citation type="submission" date="2018-08" db="EMBL/GenBank/DDBJ databases">
        <title>A genome reference for cultivated species of the human gut microbiota.</title>
        <authorList>
            <person name="Zou Y."/>
            <person name="Xue W."/>
            <person name="Luo G."/>
        </authorList>
    </citation>
    <scope>NUCLEOTIDE SEQUENCE [LARGE SCALE GENOMIC DNA]</scope>
    <source>
        <strain evidence="1 2">AF16-14</strain>
    </source>
</reference>
<comment type="caution">
    <text evidence="1">The sequence shown here is derived from an EMBL/GenBank/DDBJ whole genome shotgun (WGS) entry which is preliminary data.</text>
</comment>
<proteinExistence type="predicted"/>
<protein>
    <recommendedName>
        <fullName evidence="3">6-bladed beta-propeller</fullName>
    </recommendedName>
</protein>
<sequence>MRINRIIKSIMKYILKILLFLIICDACKRSDIDVFDIVEEITDYDSVYSDKNDVFNRITDMAILDSVLITKHMNDTYHFSFIDVNGKKIIKRLGKRGRGPGEYLQIGTGFTVCGSKLVFLDAMQKEINYVSISDVIENKIPYHIEKEAYPYTVDFRPRHMEVINHVKVAVGSFKEGYFGLLDSSNNILGCFFDYPFAYEGVEGIYRGSVYQTKISSNDIQNKFVILTLASDVFEIYQIEGKDIHRIFLNPYNHIPLIRERAGRYGIRINESIAGLMKMAVSDEMICFTYSAESYAKANKAGFISNEILCFNWKGEKIKKYLLPFPISTFCVDKHFIYGVRYIDDESIIYRFKL</sequence>
<evidence type="ECO:0000313" key="2">
    <source>
        <dbReference type="Proteomes" id="UP000284243"/>
    </source>
</evidence>
<dbReference type="Pfam" id="PF15869">
    <property type="entry name" value="TolB_like"/>
    <property type="match status" value="1"/>
</dbReference>
<dbReference type="EMBL" id="QRYC01000012">
    <property type="protein sequence ID" value="RGU56105.1"/>
    <property type="molecule type" value="Genomic_DNA"/>
</dbReference>
<gene>
    <name evidence="1" type="ORF">DWW57_10110</name>
</gene>
<dbReference type="AlphaFoldDB" id="A0A412TQI4"/>
<accession>A0A412TQI4</accession>
<evidence type="ECO:0008006" key="3">
    <source>
        <dbReference type="Google" id="ProtNLM"/>
    </source>
</evidence>
<dbReference type="Proteomes" id="UP000284243">
    <property type="component" value="Unassembled WGS sequence"/>
</dbReference>